<proteinExistence type="predicted"/>
<reference evidence="3" key="2">
    <citation type="journal article" date="2009" name="Genome Res.">
        <title>Comparative genomic analyses of the human fungal pathogens Coccidioides and their relatives.</title>
        <authorList>
            <person name="Sharpton T.J."/>
            <person name="Stajich J.E."/>
            <person name="Rounsley S.D."/>
            <person name="Gardner M.J."/>
            <person name="Wortman J.R."/>
            <person name="Jordar V.S."/>
            <person name="Maiti R."/>
            <person name="Kodira C.D."/>
            <person name="Neafsey D.E."/>
            <person name="Zeng Q."/>
            <person name="Hung C.-Y."/>
            <person name="McMahan C."/>
            <person name="Muszewska A."/>
            <person name="Grynberg M."/>
            <person name="Mandel M.A."/>
            <person name="Kellner E.M."/>
            <person name="Barker B.M."/>
            <person name="Galgiani J.N."/>
            <person name="Orbach M.J."/>
            <person name="Kirkland T.N."/>
            <person name="Cole G.T."/>
            <person name="Henn M.R."/>
            <person name="Birren B.W."/>
            <person name="Taylor J.W."/>
        </authorList>
    </citation>
    <scope>NUCLEOTIDE SEQUENCE [LARGE SCALE GENOMIC DNA]</scope>
    <source>
        <strain evidence="3">RMSCC 3488</strain>
    </source>
</reference>
<sequence length="110" mass="12576">MERDKYISKAAGKHPNELSVDSIRKPATPSEGARFTLPRRTLHATRDISNTQSKHHEPRAVLRRKTWFRGIRLRVAGAKLALTPGHSKQRLQRKNNMLGPHVRTIDSNRP</sequence>
<feature type="region of interest" description="Disordered" evidence="1">
    <location>
        <begin position="84"/>
        <end position="110"/>
    </location>
</feature>
<accession>A0A0J6FGN9</accession>
<evidence type="ECO:0000313" key="2">
    <source>
        <dbReference type="EMBL" id="KMM68059.1"/>
    </source>
</evidence>
<dbReference type="Proteomes" id="UP000054567">
    <property type="component" value="Unassembled WGS sequence"/>
</dbReference>
<evidence type="ECO:0000256" key="1">
    <source>
        <dbReference type="SAM" id="MobiDB-lite"/>
    </source>
</evidence>
<reference evidence="2 3" key="1">
    <citation type="submission" date="2007-06" db="EMBL/GenBank/DDBJ databases">
        <title>The Genome Sequence of Coccidioides posadasii RMSCC_3488.</title>
        <authorList>
            <consortium name="Coccidioides Genome Resources Consortium"/>
            <consortium name="The Broad Institute Genome Sequencing Platform"/>
            <person name="Henn M.R."/>
            <person name="Sykes S."/>
            <person name="Young S."/>
            <person name="Jaffe D."/>
            <person name="Berlin A."/>
            <person name="Alvarez P."/>
            <person name="Butler J."/>
            <person name="Gnerre S."/>
            <person name="Grabherr M."/>
            <person name="Mauceli E."/>
            <person name="Brockman W."/>
            <person name="Kodira C."/>
            <person name="Alvarado L."/>
            <person name="Zeng Q."/>
            <person name="Crawford M."/>
            <person name="Antoine C."/>
            <person name="Devon K."/>
            <person name="Galgiani J."/>
            <person name="Orsborn K."/>
            <person name="Lewis M.L."/>
            <person name="Nusbaum C."/>
            <person name="Galagan J."/>
            <person name="Birren B."/>
        </authorList>
    </citation>
    <scope>NUCLEOTIDE SEQUENCE [LARGE SCALE GENOMIC DNA]</scope>
    <source>
        <strain evidence="2 3">RMSCC 3488</strain>
    </source>
</reference>
<name>A0A0J6FGN9_COCPO</name>
<gene>
    <name evidence="2" type="ORF">CPAG_04391</name>
</gene>
<protein>
    <submittedName>
        <fullName evidence="2">Uncharacterized protein</fullName>
    </submittedName>
</protein>
<organism evidence="2 3">
    <name type="scientific">Coccidioides posadasii RMSCC 3488</name>
    <dbReference type="NCBI Taxonomy" id="454284"/>
    <lineage>
        <taxon>Eukaryota</taxon>
        <taxon>Fungi</taxon>
        <taxon>Dikarya</taxon>
        <taxon>Ascomycota</taxon>
        <taxon>Pezizomycotina</taxon>
        <taxon>Eurotiomycetes</taxon>
        <taxon>Eurotiomycetidae</taxon>
        <taxon>Onygenales</taxon>
        <taxon>Onygenaceae</taxon>
        <taxon>Coccidioides</taxon>
    </lineage>
</organism>
<feature type="region of interest" description="Disordered" evidence="1">
    <location>
        <begin position="1"/>
        <end position="33"/>
    </location>
</feature>
<dbReference type="AlphaFoldDB" id="A0A0J6FGN9"/>
<reference evidence="3" key="3">
    <citation type="journal article" date="2010" name="Genome Res.">
        <title>Population genomic sequencing of Coccidioides fungi reveals recent hybridization and transposon control.</title>
        <authorList>
            <person name="Neafsey D.E."/>
            <person name="Barker B.M."/>
            <person name="Sharpton T.J."/>
            <person name="Stajich J.E."/>
            <person name="Park D.J."/>
            <person name="Whiston E."/>
            <person name="Hung C.-Y."/>
            <person name="McMahan C."/>
            <person name="White J."/>
            <person name="Sykes S."/>
            <person name="Heiman D."/>
            <person name="Young S."/>
            <person name="Zeng Q."/>
            <person name="Abouelleil A."/>
            <person name="Aftuck L."/>
            <person name="Bessette D."/>
            <person name="Brown A."/>
            <person name="FitzGerald M."/>
            <person name="Lui A."/>
            <person name="Macdonald J.P."/>
            <person name="Priest M."/>
            <person name="Orbach M.J."/>
            <person name="Galgiani J.N."/>
            <person name="Kirkland T.N."/>
            <person name="Cole G.T."/>
            <person name="Birren B.W."/>
            <person name="Henn M.R."/>
            <person name="Taylor J.W."/>
            <person name="Rounsley S.D."/>
        </authorList>
    </citation>
    <scope>NUCLEOTIDE SEQUENCE [LARGE SCALE GENOMIC DNA]</scope>
    <source>
        <strain evidence="3">RMSCC 3488</strain>
    </source>
</reference>
<dbReference type="EMBL" id="DS268110">
    <property type="protein sequence ID" value="KMM68059.1"/>
    <property type="molecule type" value="Genomic_DNA"/>
</dbReference>
<dbReference type="VEuPathDB" id="FungiDB:CPAG_04391"/>
<evidence type="ECO:0000313" key="3">
    <source>
        <dbReference type="Proteomes" id="UP000054567"/>
    </source>
</evidence>